<keyword evidence="2" id="KW-1185">Reference proteome</keyword>
<evidence type="ECO:0000313" key="2">
    <source>
        <dbReference type="Proteomes" id="UP000807342"/>
    </source>
</evidence>
<accession>A0A9P5X5M0</accession>
<dbReference type="EMBL" id="MU151337">
    <property type="protein sequence ID" value="KAF9444928.1"/>
    <property type="molecule type" value="Genomic_DNA"/>
</dbReference>
<dbReference type="Proteomes" id="UP000807342">
    <property type="component" value="Unassembled WGS sequence"/>
</dbReference>
<organism evidence="1 2">
    <name type="scientific">Macrolepiota fuliginosa MF-IS2</name>
    <dbReference type="NCBI Taxonomy" id="1400762"/>
    <lineage>
        <taxon>Eukaryota</taxon>
        <taxon>Fungi</taxon>
        <taxon>Dikarya</taxon>
        <taxon>Basidiomycota</taxon>
        <taxon>Agaricomycotina</taxon>
        <taxon>Agaricomycetes</taxon>
        <taxon>Agaricomycetidae</taxon>
        <taxon>Agaricales</taxon>
        <taxon>Agaricineae</taxon>
        <taxon>Agaricaceae</taxon>
        <taxon>Macrolepiota</taxon>
    </lineage>
</organism>
<reference evidence="1" key="1">
    <citation type="submission" date="2020-11" db="EMBL/GenBank/DDBJ databases">
        <authorList>
            <consortium name="DOE Joint Genome Institute"/>
            <person name="Ahrendt S."/>
            <person name="Riley R."/>
            <person name="Andreopoulos W."/>
            <person name="Labutti K."/>
            <person name="Pangilinan J."/>
            <person name="Ruiz-Duenas F.J."/>
            <person name="Barrasa J.M."/>
            <person name="Sanchez-Garcia M."/>
            <person name="Camarero S."/>
            <person name="Miyauchi S."/>
            <person name="Serrano A."/>
            <person name="Linde D."/>
            <person name="Babiker R."/>
            <person name="Drula E."/>
            <person name="Ayuso-Fernandez I."/>
            <person name="Pacheco R."/>
            <person name="Padilla G."/>
            <person name="Ferreira P."/>
            <person name="Barriuso J."/>
            <person name="Kellner H."/>
            <person name="Castanera R."/>
            <person name="Alfaro M."/>
            <person name="Ramirez L."/>
            <person name="Pisabarro A.G."/>
            <person name="Kuo A."/>
            <person name="Tritt A."/>
            <person name="Lipzen A."/>
            <person name="He G."/>
            <person name="Yan M."/>
            <person name="Ng V."/>
            <person name="Cullen D."/>
            <person name="Martin F."/>
            <person name="Rosso M.-N."/>
            <person name="Henrissat B."/>
            <person name="Hibbett D."/>
            <person name="Martinez A.T."/>
            <person name="Grigoriev I.V."/>
        </authorList>
    </citation>
    <scope>NUCLEOTIDE SEQUENCE</scope>
    <source>
        <strain evidence="1">MF-IS2</strain>
    </source>
</reference>
<gene>
    <name evidence="1" type="ORF">P691DRAFT_785878</name>
</gene>
<evidence type="ECO:0000313" key="1">
    <source>
        <dbReference type="EMBL" id="KAF9444928.1"/>
    </source>
</evidence>
<sequence length="153" mass="17538">MHWGRRGQHRGSSVVIDYQQGRGKRRVSHIRSKGFLTIVLPNFFNCRPSPLFYDHSHIPPGFLRLKLTQDQPLLRERFLGRRKHLILIELDPVKVHPADCGSRVLAKCTRWTLLQTRTPELALAGWATDLANMKFVINTLVGMSGTAERPFSK</sequence>
<comment type="caution">
    <text evidence="1">The sequence shown here is derived from an EMBL/GenBank/DDBJ whole genome shotgun (WGS) entry which is preliminary data.</text>
</comment>
<protein>
    <submittedName>
        <fullName evidence="1">Uncharacterized protein</fullName>
    </submittedName>
</protein>
<dbReference type="AlphaFoldDB" id="A0A9P5X5M0"/>
<proteinExistence type="predicted"/>
<name>A0A9P5X5M0_9AGAR</name>